<reference evidence="1 2" key="1">
    <citation type="submission" date="2014-04" db="EMBL/GenBank/DDBJ databases">
        <title>Evolutionary Origins and Diversification of the Mycorrhizal Mutualists.</title>
        <authorList>
            <consortium name="DOE Joint Genome Institute"/>
            <consortium name="Mycorrhizal Genomics Consortium"/>
            <person name="Kohler A."/>
            <person name="Kuo A."/>
            <person name="Nagy L.G."/>
            <person name="Floudas D."/>
            <person name="Copeland A."/>
            <person name="Barry K.W."/>
            <person name="Cichocki N."/>
            <person name="Veneault-Fourrey C."/>
            <person name="LaButti K."/>
            <person name="Lindquist E.A."/>
            <person name="Lipzen A."/>
            <person name="Lundell T."/>
            <person name="Morin E."/>
            <person name="Murat C."/>
            <person name="Riley R."/>
            <person name="Ohm R."/>
            <person name="Sun H."/>
            <person name="Tunlid A."/>
            <person name="Henrissat B."/>
            <person name="Grigoriev I.V."/>
            <person name="Hibbett D.S."/>
            <person name="Martin F."/>
        </authorList>
    </citation>
    <scope>NUCLEOTIDE SEQUENCE [LARGE SCALE GENOMIC DNA]</scope>
    <source>
        <strain evidence="1 2">FD-317 M1</strain>
    </source>
</reference>
<dbReference type="Proteomes" id="UP000053593">
    <property type="component" value="Unassembled WGS sequence"/>
</dbReference>
<accession>A0A0D0CLB4</accession>
<sequence>MVANEGVTYRKPLFWRTGMIPVSVPRPVLLCASLGTVLYAGEGSTTINLASVAGTSAGRNSATIDPDVALMLLSQALNVQGMELPKRRSTQAESVRLRMFGAAPILVAWSTLALQPMTALADTTVCGMRWTPAWYSQYRLYHSTVGTCIIGSLAGTSYYGPVAGHGFLHHDLELTRDVRKQLKGEKQGFVDGPVQALEGNQAANAWVMLKAEEARFNEGG</sequence>
<protein>
    <submittedName>
        <fullName evidence="1">Uncharacterized protein</fullName>
    </submittedName>
</protein>
<keyword evidence="2" id="KW-1185">Reference proteome</keyword>
<dbReference type="OrthoDB" id="194289at2759"/>
<dbReference type="AlphaFoldDB" id="A0A0D0CLB4"/>
<gene>
    <name evidence="1" type="ORF">GYMLUDRAFT_245412</name>
</gene>
<dbReference type="EMBL" id="KN834780">
    <property type="protein sequence ID" value="KIK59342.1"/>
    <property type="molecule type" value="Genomic_DNA"/>
</dbReference>
<evidence type="ECO:0000313" key="1">
    <source>
        <dbReference type="EMBL" id="KIK59342.1"/>
    </source>
</evidence>
<evidence type="ECO:0000313" key="2">
    <source>
        <dbReference type="Proteomes" id="UP000053593"/>
    </source>
</evidence>
<name>A0A0D0CLB4_9AGAR</name>
<organism evidence="1 2">
    <name type="scientific">Collybiopsis luxurians FD-317 M1</name>
    <dbReference type="NCBI Taxonomy" id="944289"/>
    <lineage>
        <taxon>Eukaryota</taxon>
        <taxon>Fungi</taxon>
        <taxon>Dikarya</taxon>
        <taxon>Basidiomycota</taxon>
        <taxon>Agaricomycotina</taxon>
        <taxon>Agaricomycetes</taxon>
        <taxon>Agaricomycetidae</taxon>
        <taxon>Agaricales</taxon>
        <taxon>Marasmiineae</taxon>
        <taxon>Omphalotaceae</taxon>
        <taxon>Collybiopsis</taxon>
        <taxon>Collybiopsis luxurians</taxon>
    </lineage>
</organism>
<proteinExistence type="predicted"/>
<dbReference type="HOGENOM" id="CLU_1256152_0_0_1"/>